<proteinExistence type="predicted"/>
<dbReference type="SUPFAM" id="SSF143011">
    <property type="entry name" value="RelE-like"/>
    <property type="match status" value="1"/>
</dbReference>
<reference evidence="1 2" key="1">
    <citation type="submission" date="2019-08" db="EMBL/GenBank/DDBJ databases">
        <title>Bradyrhizobium hipponensis sp. nov., a rhizobium isolated from a Lupinus angustifolius root nodule in Tunisia.</title>
        <authorList>
            <person name="Off K."/>
            <person name="Rejili M."/>
            <person name="Mars M."/>
            <person name="Brachmann A."/>
            <person name="Marin M."/>
        </authorList>
    </citation>
    <scope>NUCLEOTIDE SEQUENCE [LARGE SCALE GENOMIC DNA]</scope>
    <source>
        <strain evidence="1 2">CTAW11</strain>
    </source>
</reference>
<dbReference type="PANTHER" id="PTHR40266:SF2">
    <property type="entry name" value="TOXIN HIGB-1"/>
    <property type="match status" value="1"/>
</dbReference>
<comment type="caution">
    <text evidence="1">The sequence shown here is derived from an EMBL/GenBank/DDBJ whole genome shotgun (WGS) entry which is preliminary data.</text>
</comment>
<dbReference type="Gene3D" id="3.30.2310.20">
    <property type="entry name" value="RelE-like"/>
    <property type="match status" value="1"/>
</dbReference>
<sequence length="99" mass="11548">MEPAFKDPSLDRLETDATYSAGFSDAIVRAYRKAVLHIRSAADERTFYARRSFRFEKLLGNREGQYSMRLNDQWRLIVELKGEAPNKTVLIIEIADYHH</sequence>
<dbReference type="InterPro" id="IPR007711">
    <property type="entry name" value="HigB-1"/>
</dbReference>
<name>A0A5S4XDD8_9BRAD</name>
<dbReference type="AlphaFoldDB" id="A0A5S4XDD8"/>
<dbReference type="InterPro" id="IPR035093">
    <property type="entry name" value="RelE/ParE_toxin_dom_sf"/>
</dbReference>
<dbReference type="EMBL" id="VSSR01000008">
    <property type="protein sequence ID" value="TYL87468.1"/>
    <property type="molecule type" value="Genomic_DNA"/>
</dbReference>
<dbReference type="PANTHER" id="PTHR40266">
    <property type="entry name" value="TOXIN HIGB-1"/>
    <property type="match status" value="1"/>
</dbReference>
<accession>A0A5S4XDD8</accession>
<organism evidence="1 2">
    <name type="scientific">Bradyrhizobium cytisi</name>
    <dbReference type="NCBI Taxonomy" id="515489"/>
    <lineage>
        <taxon>Bacteria</taxon>
        <taxon>Pseudomonadati</taxon>
        <taxon>Pseudomonadota</taxon>
        <taxon>Alphaproteobacteria</taxon>
        <taxon>Hyphomicrobiales</taxon>
        <taxon>Nitrobacteraceae</taxon>
        <taxon>Bradyrhizobium</taxon>
    </lineage>
</organism>
<dbReference type="Proteomes" id="UP000324853">
    <property type="component" value="Unassembled WGS sequence"/>
</dbReference>
<gene>
    <name evidence="1" type="ORF">FXB38_04960</name>
</gene>
<evidence type="ECO:0000313" key="2">
    <source>
        <dbReference type="Proteomes" id="UP000324853"/>
    </source>
</evidence>
<keyword evidence="2" id="KW-1185">Reference proteome</keyword>
<evidence type="ECO:0000313" key="1">
    <source>
        <dbReference type="EMBL" id="TYL87468.1"/>
    </source>
</evidence>
<protein>
    <submittedName>
        <fullName evidence="1">Plasmid maintenance system killer protein</fullName>
    </submittedName>
</protein>
<dbReference type="RefSeq" id="WP_148749645.1">
    <property type="nucleotide sequence ID" value="NZ_VSSR01000008.1"/>
</dbReference>
<dbReference type="OrthoDB" id="9801102at2"/>